<dbReference type="Proteomes" id="UP000789570">
    <property type="component" value="Unassembled WGS sequence"/>
</dbReference>
<reference evidence="1" key="1">
    <citation type="submission" date="2021-06" db="EMBL/GenBank/DDBJ databases">
        <authorList>
            <person name="Kallberg Y."/>
            <person name="Tangrot J."/>
            <person name="Rosling A."/>
        </authorList>
    </citation>
    <scope>NUCLEOTIDE SEQUENCE</scope>
    <source>
        <strain evidence="1">UK204</strain>
    </source>
</reference>
<gene>
    <name evidence="1" type="ORF">FCALED_LOCUS9199</name>
</gene>
<keyword evidence="2" id="KW-1185">Reference proteome</keyword>
<protein>
    <submittedName>
        <fullName evidence="1">15475_t:CDS:1</fullName>
    </submittedName>
</protein>
<dbReference type="EMBL" id="CAJVPQ010002956">
    <property type="protein sequence ID" value="CAG8613722.1"/>
    <property type="molecule type" value="Genomic_DNA"/>
</dbReference>
<name>A0A9N9CVR4_9GLOM</name>
<proteinExistence type="predicted"/>
<comment type="caution">
    <text evidence="1">The sequence shown here is derived from an EMBL/GenBank/DDBJ whole genome shotgun (WGS) entry which is preliminary data.</text>
</comment>
<evidence type="ECO:0000313" key="1">
    <source>
        <dbReference type="EMBL" id="CAG8613722.1"/>
    </source>
</evidence>
<sequence length="53" mass="5945">MISKKETYVSPTNIEAGLLGPFSPSTLLHQQPTMEPSSRRPILVWLVTTYCQP</sequence>
<dbReference type="AlphaFoldDB" id="A0A9N9CVR4"/>
<accession>A0A9N9CVR4</accession>
<evidence type="ECO:0000313" key="2">
    <source>
        <dbReference type="Proteomes" id="UP000789570"/>
    </source>
</evidence>
<organism evidence="1 2">
    <name type="scientific">Funneliformis caledonium</name>
    <dbReference type="NCBI Taxonomy" id="1117310"/>
    <lineage>
        <taxon>Eukaryota</taxon>
        <taxon>Fungi</taxon>
        <taxon>Fungi incertae sedis</taxon>
        <taxon>Mucoromycota</taxon>
        <taxon>Glomeromycotina</taxon>
        <taxon>Glomeromycetes</taxon>
        <taxon>Glomerales</taxon>
        <taxon>Glomeraceae</taxon>
        <taxon>Funneliformis</taxon>
    </lineage>
</organism>